<reference evidence="1 2" key="1">
    <citation type="submission" date="2020-09" db="EMBL/GenBank/DDBJ databases">
        <title>Novel species of Mucilaginibacter isolated from a glacier on the Tibetan Plateau.</title>
        <authorList>
            <person name="Liu Q."/>
            <person name="Xin Y.-H."/>
        </authorList>
    </citation>
    <scope>NUCLEOTIDE SEQUENCE [LARGE SCALE GENOMIC DNA]</scope>
    <source>
        <strain evidence="1 2">ZT4R22</strain>
    </source>
</reference>
<evidence type="ECO:0000313" key="1">
    <source>
        <dbReference type="EMBL" id="MBD1365563.1"/>
    </source>
</evidence>
<keyword evidence="2" id="KW-1185">Reference proteome</keyword>
<protein>
    <submittedName>
        <fullName evidence="1">Uncharacterized protein</fullName>
    </submittedName>
</protein>
<gene>
    <name evidence="1" type="ORF">IDJ77_17240</name>
</gene>
<evidence type="ECO:0000313" key="2">
    <source>
        <dbReference type="Proteomes" id="UP000606600"/>
    </source>
</evidence>
<accession>A0ABR7WTC7</accession>
<dbReference type="Pfam" id="PF22028">
    <property type="entry name" value="DUF6934"/>
    <property type="match status" value="1"/>
</dbReference>
<organism evidence="1 2">
    <name type="scientific">Mucilaginibacter pankratovii</name>
    <dbReference type="NCBI Taxonomy" id="2772110"/>
    <lineage>
        <taxon>Bacteria</taxon>
        <taxon>Pseudomonadati</taxon>
        <taxon>Bacteroidota</taxon>
        <taxon>Sphingobacteriia</taxon>
        <taxon>Sphingobacteriales</taxon>
        <taxon>Sphingobacteriaceae</taxon>
        <taxon>Mucilaginibacter</taxon>
    </lineage>
</organism>
<name>A0ABR7WTC7_9SPHI</name>
<sequence length="147" mass="16798">MNLESYDYRAADNFQDFSFYSVGPKGRIKKTVVYSKIQDSPTIYNLAFGDENPANGEIDDRAITDNDDRDVVLSTVANTINTFCDNYGNHLIYAKGSTPSRTRLYQMSIARLFKEISIDFDVFGIIGEDVYHFQSNVNYDAFLVKRK</sequence>
<dbReference type="RefSeq" id="WP_191190231.1">
    <property type="nucleotide sequence ID" value="NZ_JACWMY010000009.1"/>
</dbReference>
<proteinExistence type="predicted"/>
<comment type="caution">
    <text evidence="1">The sequence shown here is derived from an EMBL/GenBank/DDBJ whole genome shotgun (WGS) entry which is preliminary data.</text>
</comment>
<dbReference type="EMBL" id="JACWMY010000009">
    <property type="protein sequence ID" value="MBD1365563.1"/>
    <property type="molecule type" value="Genomic_DNA"/>
</dbReference>
<dbReference type="Proteomes" id="UP000606600">
    <property type="component" value="Unassembled WGS sequence"/>
</dbReference>
<dbReference type="InterPro" id="IPR053865">
    <property type="entry name" value="DUF6934"/>
</dbReference>